<dbReference type="InterPro" id="IPR020843">
    <property type="entry name" value="ER"/>
</dbReference>
<dbReference type="InterPro" id="IPR036291">
    <property type="entry name" value="NAD(P)-bd_dom_sf"/>
</dbReference>
<dbReference type="InterPro" id="IPR013154">
    <property type="entry name" value="ADH-like_N"/>
</dbReference>
<protein>
    <submittedName>
        <fullName evidence="2">Alcohol dehydrogenase</fullName>
    </submittedName>
</protein>
<proteinExistence type="predicted"/>
<dbReference type="Pfam" id="PF08240">
    <property type="entry name" value="ADH_N"/>
    <property type="match status" value="1"/>
</dbReference>
<dbReference type="SUPFAM" id="SSF50129">
    <property type="entry name" value="GroES-like"/>
    <property type="match status" value="1"/>
</dbReference>
<dbReference type="Gene3D" id="3.40.50.720">
    <property type="entry name" value="NAD(P)-binding Rossmann-like Domain"/>
    <property type="match status" value="1"/>
</dbReference>
<dbReference type="GO" id="GO:0016491">
    <property type="term" value="F:oxidoreductase activity"/>
    <property type="evidence" value="ECO:0007669"/>
    <property type="project" value="InterPro"/>
</dbReference>
<dbReference type="PANTHER" id="PTHR43677:SF4">
    <property type="entry name" value="QUINONE OXIDOREDUCTASE-LIKE PROTEIN 2"/>
    <property type="match status" value="1"/>
</dbReference>
<organism evidence="2 3">
    <name type="scientific">Kwoniella heveanensis BCC8398</name>
    <dbReference type="NCBI Taxonomy" id="1296120"/>
    <lineage>
        <taxon>Eukaryota</taxon>
        <taxon>Fungi</taxon>
        <taxon>Dikarya</taxon>
        <taxon>Basidiomycota</taxon>
        <taxon>Agaricomycotina</taxon>
        <taxon>Tremellomycetes</taxon>
        <taxon>Tremellales</taxon>
        <taxon>Cryptococcaceae</taxon>
        <taxon>Kwoniella</taxon>
    </lineage>
</organism>
<dbReference type="PANTHER" id="PTHR43677">
    <property type="entry name" value="SHORT-CHAIN DEHYDROGENASE/REDUCTASE"/>
    <property type="match status" value="1"/>
</dbReference>
<reference evidence="2 3" key="1">
    <citation type="submission" date="2013-07" db="EMBL/GenBank/DDBJ databases">
        <title>The Genome Sequence of Cryptococcus heveanensis BCC8398.</title>
        <authorList>
            <consortium name="The Broad Institute Genome Sequencing Platform"/>
            <person name="Cuomo C."/>
            <person name="Litvintseva A."/>
            <person name="Chen Y."/>
            <person name="Heitman J."/>
            <person name="Sun S."/>
            <person name="Springer D."/>
            <person name="Dromer F."/>
            <person name="Young S.K."/>
            <person name="Zeng Q."/>
            <person name="Gargeya S."/>
            <person name="Fitzgerald M."/>
            <person name="Abouelleil A."/>
            <person name="Alvarado L."/>
            <person name="Berlin A.M."/>
            <person name="Chapman S.B."/>
            <person name="Dewar J."/>
            <person name="Goldberg J."/>
            <person name="Griggs A."/>
            <person name="Gujja S."/>
            <person name="Hansen M."/>
            <person name="Howarth C."/>
            <person name="Imamovic A."/>
            <person name="Larimer J."/>
            <person name="McCowan C."/>
            <person name="Murphy C."/>
            <person name="Pearson M."/>
            <person name="Priest M."/>
            <person name="Roberts A."/>
            <person name="Saif S."/>
            <person name="Shea T."/>
            <person name="Sykes S."/>
            <person name="Wortman J."/>
            <person name="Nusbaum C."/>
            <person name="Birren B."/>
        </authorList>
    </citation>
    <scope>NUCLEOTIDE SEQUENCE [LARGE SCALE GENOMIC DNA]</scope>
    <source>
        <strain evidence="2 3">BCC8398</strain>
    </source>
</reference>
<dbReference type="CDD" id="cd08241">
    <property type="entry name" value="QOR1"/>
    <property type="match status" value="1"/>
</dbReference>
<dbReference type="Proteomes" id="UP000092666">
    <property type="component" value="Unassembled WGS sequence"/>
</dbReference>
<evidence type="ECO:0000259" key="1">
    <source>
        <dbReference type="SMART" id="SM00829"/>
    </source>
</evidence>
<dbReference type="InterPro" id="IPR051397">
    <property type="entry name" value="Zn-ADH-like_protein"/>
</dbReference>
<dbReference type="GO" id="GO:0008270">
    <property type="term" value="F:zinc ion binding"/>
    <property type="evidence" value="ECO:0007669"/>
    <property type="project" value="InterPro"/>
</dbReference>
<gene>
    <name evidence="2" type="ORF">I316_01309</name>
</gene>
<name>A0A1B9H0B1_9TREE</name>
<dbReference type="AlphaFoldDB" id="A0A1B9H0B1"/>
<keyword evidence="3" id="KW-1185">Reference proteome</keyword>
<dbReference type="PROSITE" id="PS01162">
    <property type="entry name" value="QOR_ZETA_CRYSTAL"/>
    <property type="match status" value="1"/>
</dbReference>
<dbReference type="Gene3D" id="3.90.180.10">
    <property type="entry name" value="Medium-chain alcohol dehydrogenases, catalytic domain"/>
    <property type="match status" value="1"/>
</dbReference>
<evidence type="ECO:0000313" key="3">
    <source>
        <dbReference type="Proteomes" id="UP000092666"/>
    </source>
</evidence>
<dbReference type="SMART" id="SM00829">
    <property type="entry name" value="PKS_ER"/>
    <property type="match status" value="1"/>
</dbReference>
<reference evidence="3" key="2">
    <citation type="submission" date="2013-12" db="EMBL/GenBank/DDBJ databases">
        <title>Evolution of pathogenesis and genome organization in the Tremellales.</title>
        <authorList>
            <person name="Cuomo C."/>
            <person name="Litvintseva A."/>
            <person name="Heitman J."/>
            <person name="Chen Y."/>
            <person name="Sun S."/>
            <person name="Springer D."/>
            <person name="Dromer F."/>
            <person name="Young S."/>
            <person name="Zeng Q."/>
            <person name="Chapman S."/>
            <person name="Gujja S."/>
            <person name="Saif S."/>
            <person name="Birren B."/>
        </authorList>
    </citation>
    <scope>NUCLEOTIDE SEQUENCE [LARGE SCALE GENOMIC DNA]</scope>
    <source>
        <strain evidence="3">BCC8398</strain>
    </source>
</reference>
<accession>A0A1B9H0B1</accession>
<dbReference type="SUPFAM" id="SSF51735">
    <property type="entry name" value="NAD(P)-binding Rossmann-fold domains"/>
    <property type="match status" value="1"/>
</dbReference>
<evidence type="ECO:0000313" key="2">
    <source>
        <dbReference type="EMBL" id="OCF36713.1"/>
    </source>
</evidence>
<dbReference type="InterPro" id="IPR013149">
    <property type="entry name" value="ADH-like_C"/>
</dbReference>
<dbReference type="OrthoDB" id="10257049at2759"/>
<sequence>MKAFQIKQHEHPSKVSISEIAAPKPRTEKGEVLVDVYAAGLNFFDILQAQGKYQTQPPLPFVLGAEIAGRISASAPLPDDCPYQPGDRVFGYAQGAYAEQVVASHRNLLPIPDNLSFEEASTIPLTTTTSYVALVDRARAKAGEWVLVHAGAGGVGLAACQIAKVLGCKVIATASSLDKRQACIEHGKADNVVDYTQKDWQKEVMKITGGKGVNVVFDPVGMIIPSLKCIAWNARLVVVGFAAGSIEKIPANLLLLKQASVSGVYWGGMAVKDPASVLRVFMAVLGLLQEGKVKQVLYPKQYVGLEKVSEGLGDIESRKTWGKAVVRIRAGDGDGVGRLKDVRAKL</sequence>
<dbReference type="Pfam" id="PF00107">
    <property type="entry name" value="ADH_zinc_N"/>
    <property type="match status" value="1"/>
</dbReference>
<dbReference type="EMBL" id="KI669494">
    <property type="protein sequence ID" value="OCF36713.1"/>
    <property type="molecule type" value="Genomic_DNA"/>
</dbReference>
<dbReference type="InterPro" id="IPR002364">
    <property type="entry name" value="Quin_OxRdtase/zeta-crystal_CS"/>
</dbReference>
<dbReference type="GO" id="GO:0005739">
    <property type="term" value="C:mitochondrion"/>
    <property type="evidence" value="ECO:0007669"/>
    <property type="project" value="TreeGrafter"/>
</dbReference>
<dbReference type="STRING" id="1296120.A0A1B9H0B1"/>
<dbReference type="InterPro" id="IPR011032">
    <property type="entry name" value="GroES-like_sf"/>
</dbReference>
<feature type="domain" description="Enoyl reductase (ER)" evidence="1">
    <location>
        <begin position="10"/>
        <end position="326"/>
    </location>
</feature>